<gene>
    <name evidence="2" type="ORF">A2917_01130</name>
</gene>
<organism evidence="2 3">
    <name type="scientific">Candidatus Nomurabacteria bacterium RIFCSPLOWO2_01_FULL_42_17</name>
    <dbReference type="NCBI Taxonomy" id="1801780"/>
    <lineage>
        <taxon>Bacteria</taxon>
        <taxon>Candidatus Nomuraibacteriota</taxon>
    </lineage>
</organism>
<protein>
    <submittedName>
        <fullName evidence="2">Uncharacterized protein</fullName>
    </submittedName>
</protein>
<accession>A0A1F6XP16</accession>
<name>A0A1F6XP16_9BACT</name>
<dbReference type="AlphaFoldDB" id="A0A1F6XP16"/>
<reference evidence="2 3" key="1">
    <citation type="journal article" date="2016" name="Nat. Commun.">
        <title>Thousands of microbial genomes shed light on interconnected biogeochemical processes in an aquifer system.</title>
        <authorList>
            <person name="Anantharaman K."/>
            <person name="Brown C.T."/>
            <person name="Hug L.A."/>
            <person name="Sharon I."/>
            <person name="Castelle C.J."/>
            <person name="Probst A.J."/>
            <person name="Thomas B.C."/>
            <person name="Singh A."/>
            <person name="Wilkins M.J."/>
            <person name="Karaoz U."/>
            <person name="Brodie E.L."/>
            <person name="Williams K.H."/>
            <person name="Hubbard S.S."/>
            <person name="Banfield J.F."/>
        </authorList>
    </citation>
    <scope>NUCLEOTIDE SEQUENCE [LARGE SCALE GENOMIC DNA]</scope>
</reference>
<feature type="region of interest" description="Disordered" evidence="1">
    <location>
        <begin position="1"/>
        <end position="24"/>
    </location>
</feature>
<dbReference type="EMBL" id="MFVE01000001">
    <property type="protein sequence ID" value="OGI95833.1"/>
    <property type="molecule type" value="Genomic_DNA"/>
</dbReference>
<dbReference type="Proteomes" id="UP000178104">
    <property type="component" value="Unassembled WGS sequence"/>
</dbReference>
<sequence>MRQRPKVKERNKTKDSSPRHGGASKKYLAQAGYFLFDKIIFLEFNNKKGRKSATLPTISEYACNNR</sequence>
<dbReference type="STRING" id="1801780.A2917_01130"/>
<comment type="caution">
    <text evidence="2">The sequence shown here is derived from an EMBL/GenBank/DDBJ whole genome shotgun (WGS) entry which is preliminary data.</text>
</comment>
<evidence type="ECO:0000256" key="1">
    <source>
        <dbReference type="SAM" id="MobiDB-lite"/>
    </source>
</evidence>
<evidence type="ECO:0000313" key="2">
    <source>
        <dbReference type="EMBL" id="OGI95833.1"/>
    </source>
</evidence>
<proteinExistence type="predicted"/>
<feature type="compositionally biased region" description="Basic and acidic residues" evidence="1">
    <location>
        <begin position="1"/>
        <end position="18"/>
    </location>
</feature>
<evidence type="ECO:0000313" key="3">
    <source>
        <dbReference type="Proteomes" id="UP000178104"/>
    </source>
</evidence>